<feature type="compositionally biased region" description="Gly residues" evidence="2">
    <location>
        <begin position="308"/>
        <end position="323"/>
    </location>
</feature>
<dbReference type="EMBL" id="JAUSRB010000002">
    <property type="protein sequence ID" value="MDP9869929.1"/>
    <property type="molecule type" value="Genomic_DNA"/>
</dbReference>
<sequence>MAELRERPGWATPVTVAELVNGGPLAGARMYGTGENPVRQVRIVDDLAVFGAVLPHTAVVLIGAAASGGWAVEMAMRRAWEQAAACVITSSAGGLAGSGAVLAERLGVTVIFVDEDPLVTAVRVASAAARPEAARTQLVARCATRLAEAGGSARRVLGVLNAELSGTAVAFLDPYGSHLAGRRGQGSPLAEVEVPDAEGRPLGVLVAYGPFRSPGWPSVVGAVLSLAAAPLAAWAATGRLAAERDAAVRSALATRLLTQAASRPQAPAVAGGGTATGQDAGTAGPVGDGPGPGEPGEAAGDERAAGQRAGGPAGGAGSAGDGPGAEADGALARAVALGWPVGGPLTGYAVRPVGGGRDETGTAGSVIATILGPGPVLSRGGSWAGWSDLPPDRLAGRLAECLAAMPIPCSAGVGARVPDLSGMQESLLGAEAAAAASPAGEVARADRLGPARLLAALPAGVLRAQARVTLGPLLEVDREGTLLETLAAVLDEGGASRAAERLGVHRNTVTTRLDRIRAAGFDIDDPASRLALHLACHVLR</sequence>
<gene>
    <name evidence="5" type="ORF">J2S55_009195</name>
</gene>
<dbReference type="PANTHER" id="PTHR33744">
    <property type="entry name" value="CARBOHYDRATE DIACID REGULATOR"/>
    <property type="match status" value="1"/>
</dbReference>
<dbReference type="InterPro" id="IPR025736">
    <property type="entry name" value="PucR_C-HTH_dom"/>
</dbReference>
<dbReference type="Proteomes" id="UP001230426">
    <property type="component" value="Unassembled WGS sequence"/>
</dbReference>
<reference evidence="5 6" key="1">
    <citation type="submission" date="2023-07" db="EMBL/GenBank/DDBJ databases">
        <title>Sequencing the genomes of 1000 actinobacteria strains.</title>
        <authorList>
            <person name="Klenk H.-P."/>
        </authorList>
    </citation>
    <scope>NUCLEOTIDE SEQUENCE [LARGE SCALE GENOMIC DNA]</scope>
    <source>
        <strain evidence="5 6">DSM 44109</strain>
    </source>
</reference>
<organism evidence="5 6">
    <name type="scientific">Streptosporangium brasiliense</name>
    <dbReference type="NCBI Taxonomy" id="47480"/>
    <lineage>
        <taxon>Bacteria</taxon>
        <taxon>Bacillati</taxon>
        <taxon>Actinomycetota</taxon>
        <taxon>Actinomycetes</taxon>
        <taxon>Streptosporangiales</taxon>
        <taxon>Streptosporangiaceae</taxon>
        <taxon>Streptosporangium</taxon>
    </lineage>
</organism>
<feature type="region of interest" description="Disordered" evidence="2">
    <location>
        <begin position="259"/>
        <end position="325"/>
    </location>
</feature>
<dbReference type="PANTHER" id="PTHR33744:SF1">
    <property type="entry name" value="DNA-BINDING TRANSCRIPTIONAL ACTIVATOR ADER"/>
    <property type="match status" value="1"/>
</dbReference>
<name>A0ABT9RMI5_9ACTN</name>
<dbReference type="RefSeq" id="WP_306874453.1">
    <property type="nucleotide sequence ID" value="NZ_JAUSRB010000002.1"/>
</dbReference>
<dbReference type="InterPro" id="IPR041522">
    <property type="entry name" value="CdaR_GGDEF"/>
</dbReference>
<evidence type="ECO:0008006" key="7">
    <source>
        <dbReference type="Google" id="ProtNLM"/>
    </source>
</evidence>
<dbReference type="Gene3D" id="1.10.10.2840">
    <property type="entry name" value="PucR C-terminal helix-turn-helix domain"/>
    <property type="match status" value="1"/>
</dbReference>
<dbReference type="InterPro" id="IPR042070">
    <property type="entry name" value="PucR_C-HTH_sf"/>
</dbReference>
<evidence type="ECO:0000259" key="4">
    <source>
        <dbReference type="Pfam" id="PF17853"/>
    </source>
</evidence>
<evidence type="ECO:0000313" key="6">
    <source>
        <dbReference type="Proteomes" id="UP001230426"/>
    </source>
</evidence>
<comment type="similarity">
    <text evidence="1">Belongs to the CdaR family.</text>
</comment>
<protein>
    <recommendedName>
        <fullName evidence="7">PucR C-terminal helix-turn-helix domain-containing protein</fullName>
    </recommendedName>
</protein>
<feature type="domain" description="PucR C-terminal helix-turn-helix" evidence="3">
    <location>
        <begin position="482"/>
        <end position="538"/>
    </location>
</feature>
<comment type="caution">
    <text evidence="5">The sequence shown here is derived from an EMBL/GenBank/DDBJ whole genome shotgun (WGS) entry which is preliminary data.</text>
</comment>
<feature type="domain" description="CdaR GGDEF-like" evidence="4">
    <location>
        <begin position="327"/>
        <end position="435"/>
    </location>
</feature>
<dbReference type="InterPro" id="IPR051448">
    <property type="entry name" value="CdaR-like_regulators"/>
</dbReference>
<evidence type="ECO:0000256" key="2">
    <source>
        <dbReference type="SAM" id="MobiDB-lite"/>
    </source>
</evidence>
<accession>A0ABT9RMI5</accession>
<dbReference type="Pfam" id="PF13556">
    <property type="entry name" value="HTH_30"/>
    <property type="match status" value="1"/>
</dbReference>
<dbReference type="Pfam" id="PF17853">
    <property type="entry name" value="GGDEF_2"/>
    <property type="match status" value="1"/>
</dbReference>
<proteinExistence type="inferred from homology"/>
<evidence type="ECO:0000256" key="1">
    <source>
        <dbReference type="ARBA" id="ARBA00006754"/>
    </source>
</evidence>
<evidence type="ECO:0000259" key="3">
    <source>
        <dbReference type="Pfam" id="PF13556"/>
    </source>
</evidence>
<evidence type="ECO:0000313" key="5">
    <source>
        <dbReference type="EMBL" id="MDP9869929.1"/>
    </source>
</evidence>
<keyword evidence="6" id="KW-1185">Reference proteome</keyword>